<feature type="binding site" evidence="2">
    <location>
        <position position="109"/>
    </location>
    <ligand>
        <name>Fe cation</name>
        <dbReference type="ChEBI" id="CHEBI:24875"/>
    </ligand>
</feature>
<dbReference type="PANTHER" id="PTHR10458">
    <property type="entry name" value="PEPTIDE DEFORMYLASE"/>
    <property type="match status" value="1"/>
</dbReference>
<proteinExistence type="inferred from homology"/>
<comment type="similarity">
    <text evidence="1 2">Belongs to the polypeptide deformylase family.</text>
</comment>
<evidence type="ECO:0000256" key="2">
    <source>
        <dbReference type="HAMAP-Rule" id="MF_00163"/>
    </source>
</evidence>
<sequence length="191" mass="20790">MIRVRPSQQMRDLGIVQYGAPILAETARPFGLPDARETADTVISQLLDAMERIHRAHDFSGKGLGLAAPQIGIGRAAAVVQPPGADPIVLLNPRITAASDEMDEKFEGCLSFFDVRAPVPRPMQITVETVTPDGSTATAVYERGEARLISHEIDHLDGLLLLNRLRPGVAPIPVEEYRKTAKATGRAWSYE</sequence>
<dbReference type="HAMAP" id="MF_00163">
    <property type="entry name" value="Pep_deformylase"/>
    <property type="match status" value="1"/>
</dbReference>
<keyword evidence="2" id="KW-0479">Metal-binding</keyword>
<gene>
    <name evidence="2" type="primary">def</name>
    <name evidence="3" type="ORF">C4B68_06965</name>
</gene>
<evidence type="ECO:0000313" key="3">
    <source>
        <dbReference type="EMBL" id="AVH55561.1"/>
    </source>
</evidence>
<dbReference type="Proteomes" id="UP000238413">
    <property type="component" value="Chromosome"/>
</dbReference>
<protein>
    <recommendedName>
        <fullName evidence="2">Peptide deformylase</fullName>
        <shortName evidence="2">PDF</shortName>
        <ecNumber evidence="2">3.5.1.88</ecNumber>
    </recommendedName>
    <alternativeName>
        <fullName evidence="2">Polypeptide deformylase</fullName>
    </alternativeName>
</protein>
<keyword evidence="2" id="KW-0648">Protein biosynthesis</keyword>
<comment type="function">
    <text evidence="2">Removes the formyl group from the N-terminal Met of newly synthesized proteins. Requires at least a dipeptide for an efficient rate of reaction. N-terminal L-methionine is a prerequisite for activity but the enzyme has broad specificity at other positions.</text>
</comment>
<name>A0ABN5HYG6_9ACTN</name>
<dbReference type="Pfam" id="PF01327">
    <property type="entry name" value="Pep_deformylase"/>
    <property type="match status" value="1"/>
</dbReference>
<feature type="binding site" evidence="2">
    <location>
        <position position="151"/>
    </location>
    <ligand>
        <name>Fe cation</name>
        <dbReference type="ChEBI" id="CHEBI:24875"/>
    </ligand>
</feature>
<dbReference type="PIRSF" id="PIRSF004749">
    <property type="entry name" value="Pep_def"/>
    <property type="match status" value="1"/>
</dbReference>
<evidence type="ECO:0000313" key="4">
    <source>
        <dbReference type="Proteomes" id="UP000238413"/>
    </source>
</evidence>
<dbReference type="PANTHER" id="PTHR10458:SF22">
    <property type="entry name" value="PEPTIDE DEFORMYLASE"/>
    <property type="match status" value="1"/>
</dbReference>
<organism evidence="3 4">
    <name type="scientific">Streptomyces dengpaensis</name>
    <dbReference type="NCBI Taxonomy" id="2049881"/>
    <lineage>
        <taxon>Bacteria</taxon>
        <taxon>Bacillati</taxon>
        <taxon>Actinomycetota</taxon>
        <taxon>Actinomycetes</taxon>
        <taxon>Kitasatosporales</taxon>
        <taxon>Streptomycetaceae</taxon>
        <taxon>Streptomyces</taxon>
    </lineage>
</organism>
<dbReference type="InterPro" id="IPR023635">
    <property type="entry name" value="Peptide_deformylase"/>
</dbReference>
<reference evidence="3 4" key="1">
    <citation type="submission" date="2018-02" db="EMBL/GenBank/DDBJ databases">
        <title>Complete genome sequence of Streptomyces dengpaensis, the producer of angucyclines.</title>
        <authorList>
            <person name="Yumei L."/>
        </authorList>
    </citation>
    <scope>NUCLEOTIDE SEQUENCE [LARGE SCALE GENOMIC DNA]</scope>
    <source>
        <strain evidence="3 4">XZHG99</strain>
    </source>
</reference>
<dbReference type="SUPFAM" id="SSF56420">
    <property type="entry name" value="Peptide deformylase"/>
    <property type="match status" value="1"/>
</dbReference>
<evidence type="ECO:0000256" key="1">
    <source>
        <dbReference type="ARBA" id="ARBA00010759"/>
    </source>
</evidence>
<dbReference type="Gene3D" id="3.90.45.10">
    <property type="entry name" value="Peptide deformylase"/>
    <property type="match status" value="1"/>
</dbReference>
<feature type="active site" evidence="2">
    <location>
        <position position="152"/>
    </location>
</feature>
<dbReference type="PRINTS" id="PR01576">
    <property type="entry name" value="PDEFORMYLASE"/>
</dbReference>
<dbReference type="EC" id="3.5.1.88" evidence="2"/>
<dbReference type="EMBL" id="CP026652">
    <property type="protein sequence ID" value="AVH55561.1"/>
    <property type="molecule type" value="Genomic_DNA"/>
</dbReference>
<feature type="binding site" evidence="2">
    <location>
        <position position="155"/>
    </location>
    <ligand>
        <name>Fe cation</name>
        <dbReference type="ChEBI" id="CHEBI:24875"/>
    </ligand>
</feature>
<keyword evidence="4" id="KW-1185">Reference proteome</keyword>
<keyword evidence="2" id="KW-0408">Iron</keyword>
<comment type="catalytic activity">
    <reaction evidence="2">
        <text>N-terminal N-formyl-L-methionyl-[peptide] + H2O = N-terminal L-methionyl-[peptide] + formate</text>
        <dbReference type="Rhea" id="RHEA:24420"/>
        <dbReference type="Rhea" id="RHEA-COMP:10639"/>
        <dbReference type="Rhea" id="RHEA-COMP:10640"/>
        <dbReference type="ChEBI" id="CHEBI:15377"/>
        <dbReference type="ChEBI" id="CHEBI:15740"/>
        <dbReference type="ChEBI" id="CHEBI:49298"/>
        <dbReference type="ChEBI" id="CHEBI:64731"/>
        <dbReference type="EC" id="3.5.1.88"/>
    </reaction>
</comment>
<keyword evidence="2" id="KW-0378">Hydrolase</keyword>
<dbReference type="InterPro" id="IPR036821">
    <property type="entry name" value="Peptide_deformylase_sf"/>
</dbReference>
<accession>A0ABN5HYG6</accession>
<comment type="cofactor">
    <cofactor evidence="2">
        <name>Fe(2+)</name>
        <dbReference type="ChEBI" id="CHEBI:29033"/>
    </cofactor>
    <text evidence="2">Binds 1 Fe(2+) ion.</text>
</comment>